<comment type="pathway">
    <text evidence="4">Amino-acid degradation; L-arginine degradation via AST pathway; L-glutamate and succinate from L-arginine: step 4/5.</text>
</comment>
<comment type="catalytic activity">
    <reaction evidence="4">
        <text>N-succinyl-L-glutamate 5-semialdehyde + NAD(+) + H2O = N-succinyl-L-glutamate + NADH + 2 H(+)</text>
        <dbReference type="Rhea" id="RHEA:10812"/>
        <dbReference type="ChEBI" id="CHEBI:15377"/>
        <dbReference type="ChEBI" id="CHEBI:15378"/>
        <dbReference type="ChEBI" id="CHEBI:57540"/>
        <dbReference type="ChEBI" id="CHEBI:57945"/>
        <dbReference type="ChEBI" id="CHEBI:58520"/>
        <dbReference type="ChEBI" id="CHEBI:58763"/>
        <dbReference type="EC" id="1.2.1.71"/>
    </reaction>
</comment>
<keyword evidence="1 4" id="KW-0056">Arginine metabolism</keyword>
<dbReference type="GO" id="GO:0043824">
    <property type="term" value="F:succinylglutamate-semialdehyde dehydrogenase activity"/>
    <property type="evidence" value="ECO:0007669"/>
    <property type="project" value="UniProtKB-EC"/>
</dbReference>
<dbReference type="NCBIfam" id="NF006992">
    <property type="entry name" value="PRK09457.1"/>
    <property type="match status" value="1"/>
</dbReference>
<dbReference type="InterPro" id="IPR017649">
    <property type="entry name" value="SuccinylGlu_semiald_DH_AstD"/>
</dbReference>
<feature type="binding site" evidence="4">
    <location>
        <begin position="225"/>
        <end position="230"/>
    </location>
    <ligand>
        <name>NAD(+)</name>
        <dbReference type="ChEBI" id="CHEBI:57540"/>
    </ligand>
</feature>
<dbReference type="HAMAP" id="MF_01174">
    <property type="entry name" value="Aldedh_AstD"/>
    <property type="match status" value="1"/>
</dbReference>
<dbReference type="EC" id="1.2.1.71" evidence="4"/>
<accession>A0ABT4LIS0</accession>
<dbReference type="Pfam" id="PF00171">
    <property type="entry name" value="Aldedh"/>
    <property type="match status" value="1"/>
</dbReference>
<evidence type="ECO:0000313" key="8">
    <source>
        <dbReference type="Proteomes" id="UP001069802"/>
    </source>
</evidence>
<comment type="function">
    <text evidence="4">Catalyzes the NAD-dependent reduction of succinylglutamate semialdehyde into succinylglutamate.</text>
</comment>
<dbReference type="InterPro" id="IPR016163">
    <property type="entry name" value="Ald_DH_C"/>
</dbReference>
<dbReference type="PROSITE" id="PS00070">
    <property type="entry name" value="ALDEHYDE_DEHYDR_CYS"/>
    <property type="match status" value="1"/>
</dbReference>
<sequence>MSLKQKLFINGIWKEGKGEALVSINPASNETIWQAASATRADVDEAVASARAALRNWALAPLASRVEIITGYRDLLKERQEELAVAIAQETGKPLWETRTEAASMVGKVNLSLDAFEKRTGHSENPMGDGLKASLRHKPHGVVAVFGPYNFPGHLPNGHIVPSLIAGNTIVFKPSDLTPMVAEVMVQAWADAGLPAGVLNLVQGTKETGIALAGHDGIDGLFFTGSSATGELLHRQYGGQPGKILALEMGGNNPLIVMEAADHQAAAFHTIQSAYVTSGQRCTCSRRLILPTGAEGDTFLDTLLTQIDGIKVGLDDPENPPFMGSLVSNAAADGILAAQEKLEGLGGKVLRRAKRLFDGKPFLTPALIDVTAVTNLPDEEYFGPLLQIIRVADFDEAVRVANNTRFGLSAGILTDRKDLWEKFWAESRAGIVNWNRPLTGASGAAPFGGIGASGNHRPSAFYAADYAAYPVASLEAEHLDVPAQLPPGITLNTGAKA</sequence>
<dbReference type="Gene3D" id="3.40.309.10">
    <property type="entry name" value="Aldehyde Dehydrogenase, Chain A, domain 2"/>
    <property type="match status" value="1"/>
</dbReference>
<evidence type="ECO:0000256" key="5">
    <source>
        <dbReference type="PROSITE-ProRule" id="PRU10007"/>
    </source>
</evidence>
<dbReference type="PANTHER" id="PTHR11699">
    <property type="entry name" value="ALDEHYDE DEHYDROGENASE-RELATED"/>
    <property type="match status" value="1"/>
</dbReference>
<dbReference type="EMBL" id="JAPWGY010000003">
    <property type="protein sequence ID" value="MCZ4280994.1"/>
    <property type="molecule type" value="Genomic_DNA"/>
</dbReference>
<dbReference type="SUPFAM" id="SSF53720">
    <property type="entry name" value="ALDH-like"/>
    <property type="match status" value="1"/>
</dbReference>
<feature type="active site" evidence="4 5">
    <location>
        <position position="248"/>
    </location>
</feature>
<dbReference type="Proteomes" id="UP001069802">
    <property type="component" value="Unassembled WGS sequence"/>
</dbReference>
<evidence type="ECO:0000256" key="2">
    <source>
        <dbReference type="ARBA" id="ARBA00023002"/>
    </source>
</evidence>
<feature type="domain" description="Aldehyde dehydrogenase" evidence="6">
    <location>
        <begin position="13"/>
        <end position="463"/>
    </location>
</feature>
<dbReference type="NCBIfam" id="TIGR03240">
    <property type="entry name" value="arg_catab_astD"/>
    <property type="match status" value="1"/>
</dbReference>
<comment type="caution">
    <text evidence="7">The sequence shown here is derived from an EMBL/GenBank/DDBJ whole genome shotgun (WGS) entry which is preliminary data.</text>
</comment>
<protein>
    <recommendedName>
        <fullName evidence="4">N-succinylglutamate 5-semialdehyde dehydrogenase</fullName>
        <ecNumber evidence="4">1.2.1.71</ecNumber>
    </recommendedName>
    <alternativeName>
        <fullName evidence="4">Succinylglutamic semialdehyde dehydrogenase</fullName>
        <shortName evidence="4">SGSD</shortName>
    </alternativeName>
</protein>
<name>A0ABT4LIS0_9PROT</name>
<evidence type="ECO:0000259" key="6">
    <source>
        <dbReference type="Pfam" id="PF00171"/>
    </source>
</evidence>
<dbReference type="RefSeq" id="WP_269423179.1">
    <property type="nucleotide sequence ID" value="NZ_JAPWGY010000003.1"/>
</dbReference>
<gene>
    <name evidence="4 7" type="primary">astD</name>
    <name evidence="7" type="ORF">O4H49_09415</name>
</gene>
<dbReference type="InterPro" id="IPR016161">
    <property type="entry name" value="Ald_DH/histidinol_DH"/>
</dbReference>
<proteinExistence type="inferred from homology"/>
<dbReference type="Gene3D" id="3.40.605.10">
    <property type="entry name" value="Aldehyde Dehydrogenase, Chain A, domain 1"/>
    <property type="match status" value="1"/>
</dbReference>
<reference evidence="7" key="1">
    <citation type="submission" date="2022-12" db="EMBL/GenBank/DDBJ databases">
        <title>Bacterial isolates from different developmental stages of Nematostella vectensis.</title>
        <authorList>
            <person name="Fraune S."/>
        </authorList>
    </citation>
    <scope>NUCLEOTIDE SEQUENCE</scope>
    <source>
        <strain evidence="7">G21630-S1</strain>
    </source>
</reference>
<organism evidence="7 8">
    <name type="scientific">Kiloniella laminariae</name>
    <dbReference type="NCBI Taxonomy" id="454162"/>
    <lineage>
        <taxon>Bacteria</taxon>
        <taxon>Pseudomonadati</taxon>
        <taxon>Pseudomonadota</taxon>
        <taxon>Alphaproteobacteria</taxon>
        <taxon>Rhodospirillales</taxon>
        <taxon>Kiloniellaceae</taxon>
        <taxon>Kiloniella</taxon>
    </lineage>
</organism>
<evidence type="ECO:0000256" key="3">
    <source>
        <dbReference type="ARBA" id="ARBA00023027"/>
    </source>
</evidence>
<dbReference type="PROSITE" id="PS00687">
    <property type="entry name" value="ALDEHYDE_DEHYDR_GLU"/>
    <property type="match status" value="1"/>
</dbReference>
<dbReference type="CDD" id="cd07095">
    <property type="entry name" value="ALDH_SGSD_AstD"/>
    <property type="match status" value="1"/>
</dbReference>
<keyword evidence="3 4" id="KW-0520">NAD</keyword>
<dbReference type="InterPro" id="IPR015590">
    <property type="entry name" value="Aldehyde_DH_dom"/>
</dbReference>
<evidence type="ECO:0000313" key="7">
    <source>
        <dbReference type="EMBL" id="MCZ4280994.1"/>
    </source>
</evidence>
<dbReference type="InterPro" id="IPR016162">
    <property type="entry name" value="Ald_DH_N"/>
</dbReference>
<dbReference type="InterPro" id="IPR016160">
    <property type="entry name" value="Ald_DH_CS_CYS"/>
</dbReference>
<feature type="active site" evidence="4">
    <location>
        <position position="282"/>
    </location>
</feature>
<dbReference type="InterPro" id="IPR029510">
    <property type="entry name" value="Ald_DH_CS_GLU"/>
</dbReference>
<evidence type="ECO:0000256" key="4">
    <source>
        <dbReference type="HAMAP-Rule" id="MF_01174"/>
    </source>
</evidence>
<keyword evidence="2 4" id="KW-0560">Oxidoreductase</keyword>
<evidence type="ECO:0000256" key="1">
    <source>
        <dbReference type="ARBA" id="ARBA00022503"/>
    </source>
</evidence>
<comment type="similarity">
    <text evidence="4">Belongs to the aldehyde dehydrogenase family. AstD subfamily.</text>
</comment>
<keyword evidence="8" id="KW-1185">Reference proteome</keyword>